<dbReference type="OrthoDB" id="9810303at2"/>
<evidence type="ECO:0000313" key="4">
    <source>
        <dbReference type="Proteomes" id="UP000273154"/>
    </source>
</evidence>
<dbReference type="RefSeq" id="WP_126422615.1">
    <property type="nucleotide sequence ID" value="NZ_AP019367.1"/>
</dbReference>
<dbReference type="SUPFAM" id="SSF53448">
    <property type="entry name" value="Nucleotide-diphospho-sugar transferases"/>
    <property type="match status" value="1"/>
</dbReference>
<feature type="domain" description="Glycosyltransferase 2-like" evidence="2">
    <location>
        <begin position="20"/>
        <end position="174"/>
    </location>
</feature>
<dbReference type="Gene3D" id="3.90.550.10">
    <property type="entry name" value="Spore Coat Polysaccharide Biosynthesis Protein SpsA, Chain A"/>
    <property type="match status" value="1"/>
</dbReference>
<reference evidence="4" key="1">
    <citation type="submission" date="2018-11" db="EMBL/GenBank/DDBJ databases">
        <title>Comparative genomics of Parolsenella catena and Libanicoccus massiliensis: Reclassification of Libanicoccus massiliensis as Parolsenella massiliensis comb. nov.</title>
        <authorList>
            <person name="Sakamoto M."/>
            <person name="Ikeyama N."/>
            <person name="Murakami T."/>
            <person name="Mori H."/>
            <person name="Yuki M."/>
            <person name="Ohkuma M."/>
        </authorList>
    </citation>
    <scope>NUCLEOTIDE SEQUENCE [LARGE SCALE GENOMIC DNA]</scope>
    <source>
        <strain evidence="4">JCM 31932</strain>
    </source>
</reference>
<evidence type="ECO:0000259" key="2">
    <source>
        <dbReference type="Pfam" id="PF00535"/>
    </source>
</evidence>
<dbReference type="InterPro" id="IPR050256">
    <property type="entry name" value="Glycosyltransferase_2"/>
</dbReference>
<dbReference type="PANTHER" id="PTHR48090">
    <property type="entry name" value="UNDECAPRENYL-PHOSPHATE 4-DEOXY-4-FORMAMIDO-L-ARABINOSE TRANSFERASE-RELATED"/>
    <property type="match status" value="1"/>
</dbReference>
<dbReference type="GO" id="GO:0016740">
    <property type="term" value="F:transferase activity"/>
    <property type="evidence" value="ECO:0007669"/>
    <property type="project" value="UniProtKB-KW"/>
</dbReference>
<keyword evidence="3" id="KW-0808">Transferase</keyword>
<gene>
    <name evidence="3" type="primary">ycbB</name>
    <name evidence="3" type="ORF">Pcatena_12270</name>
</gene>
<dbReference type="InterPro" id="IPR029044">
    <property type="entry name" value="Nucleotide-diphossugar_trans"/>
</dbReference>
<dbReference type="GeneID" id="88849360"/>
<dbReference type="Proteomes" id="UP000273154">
    <property type="component" value="Chromosome"/>
</dbReference>
<dbReference type="EMBL" id="AP019367">
    <property type="protein sequence ID" value="BBH50640.1"/>
    <property type="molecule type" value="Genomic_DNA"/>
</dbReference>
<dbReference type="KEGG" id="pcat:Pcatena_12270"/>
<proteinExistence type="inferred from homology"/>
<keyword evidence="4" id="KW-1185">Reference proteome</keyword>
<name>A0A3G9KAA2_9ACTN</name>
<dbReference type="AlphaFoldDB" id="A0A3G9KAA2"/>
<dbReference type="Pfam" id="PF00535">
    <property type="entry name" value="Glycos_transf_2"/>
    <property type="match status" value="1"/>
</dbReference>
<protein>
    <submittedName>
        <fullName evidence="3">Glycosyl transferase</fullName>
    </submittedName>
</protein>
<sequence length="241" mass="26552">MTSIETTNVPNRAESRVLAIVPAYNEEESLVATIEELQRVAPDIDYVVVNDGSRDGTLALCKASGFNYVSHPTNLGLTGGVQTGMKYALRHGYDMAIQFDADGQHNPAYIASLVADMESTGADIVVGSRFVTEEKPKSLRMLGSNLISGMIKLTTGKRIMDPTSGMRLYNARAVKLFATEDWLSPEPDTLACLIRRGFKVDEVQVSMRERSAGESYLNLSRSISYMANTCMSILFSQWFRS</sequence>
<evidence type="ECO:0000313" key="3">
    <source>
        <dbReference type="EMBL" id="BBH50640.1"/>
    </source>
</evidence>
<dbReference type="PANTHER" id="PTHR48090:SF7">
    <property type="entry name" value="RFBJ PROTEIN"/>
    <property type="match status" value="1"/>
</dbReference>
<evidence type="ECO:0000256" key="1">
    <source>
        <dbReference type="ARBA" id="ARBA00006739"/>
    </source>
</evidence>
<accession>A0A3G9KAA2</accession>
<dbReference type="InterPro" id="IPR001173">
    <property type="entry name" value="Glyco_trans_2-like"/>
</dbReference>
<organism evidence="3 4">
    <name type="scientific">Parolsenella catena</name>
    <dbReference type="NCBI Taxonomy" id="2003188"/>
    <lineage>
        <taxon>Bacteria</taxon>
        <taxon>Bacillati</taxon>
        <taxon>Actinomycetota</taxon>
        <taxon>Coriobacteriia</taxon>
        <taxon>Coriobacteriales</taxon>
        <taxon>Atopobiaceae</taxon>
        <taxon>Parolsenella</taxon>
    </lineage>
</organism>
<dbReference type="CDD" id="cd04179">
    <property type="entry name" value="DPM_DPG-synthase_like"/>
    <property type="match status" value="1"/>
</dbReference>
<comment type="similarity">
    <text evidence="1">Belongs to the glycosyltransferase 2 family.</text>
</comment>